<dbReference type="SMART" id="SM00448">
    <property type="entry name" value="REC"/>
    <property type="match status" value="1"/>
</dbReference>
<name>A0AAE9VQS2_9GAMM</name>
<dbReference type="InterPro" id="IPR000700">
    <property type="entry name" value="PAS-assoc_C"/>
</dbReference>
<protein>
    <recommendedName>
        <fullName evidence="2">histidine kinase</fullName>
        <ecNumber evidence="2">2.7.13.3</ecNumber>
    </recommendedName>
</protein>
<evidence type="ECO:0000256" key="1">
    <source>
        <dbReference type="ARBA" id="ARBA00000085"/>
    </source>
</evidence>
<dbReference type="CDD" id="cd00082">
    <property type="entry name" value="HisKA"/>
    <property type="match status" value="1"/>
</dbReference>
<evidence type="ECO:0000256" key="6">
    <source>
        <dbReference type="PROSITE-ProRule" id="PRU00169"/>
    </source>
</evidence>
<dbReference type="Gene3D" id="3.30.450.20">
    <property type="entry name" value="PAS domain"/>
    <property type="match status" value="1"/>
</dbReference>
<keyword evidence="7" id="KW-0175">Coiled coil</keyword>
<keyword evidence="12" id="KW-1185">Reference proteome</keyword>
<dbReference type="GO" id="GO:0005524">
    <property type="term" value="F:ATP binding"/>
    <property type="evidence" value="ECO:0007669"/>
    <property type="project" value="UniProtKB-KW"/>
</dbReference>
<dbReference type="PROSITE" id="PS50113">
    <property type="entry name" value="PAC"/>
    <property type="match status" value="1"/>
</dbReference>
<accession>A0AAE9VQS2</accession>
<dbReference type="GO" id="GO:0009927">
    <property type="term" value="F:histidine phosphotransfer kinase activity"/>
    <property type="evidence" value="ECO:0007669"/>
    <property type="project" value="TreeGrafter"/>
</dbReference>
<organism evidence="11 12">
    <name type="scientific">Denitrificimonas caeni</name>
    <dbReference type="NCBI Taxonomy" id="521720"/>
    <lineage>
        <taxon>Bacteria</taxon>
        <taxon>Pseudomonadati</taxon>
        <taxon>Pseudomonadota</taxon>
        <taxon>Gammaproteobacteria</taxon>
        <taxon>Pseudomonadales</taxon>
        <taxon>Pseudomonadaceae</taxon>
        <taxon>Denitrificimonas</taxon>
    </lineage>
</organism>
<dbReference type="GO" id="GO:0000155">
    <property type="term" value="F:phosphorelay sensor kinase activity"/>
    <property type="evidence" value="ECO:0007669"/>
    <property type="project" value="InterPro"/>
</dbReference>
<dbReference type="SMART" id="SM00387">
    <property type="entry name" value="HATPase_c"/>
    <property type="match status" value="1"/>
</dbReference>
<dbReference type="InterPro" id="IPR036890">
    <property type="entry name" value="HATPase_C_sf"/>
</dbReference>
<dbReference type="Gene3D" id="3.30.565.10">
    <property type="entry name" value="Histidine kinase-like ATPase, C-terminal domain"/>
    <property type="match status" value="1"/>
</dbReference>
<dbReference type="Gene3D" id="3.40.50.2300">
    <property type="match status" value="1"/>
</dbReference>
<dbReference type="InterPro" id="IPR000014">
    <property type="entry name" value="PAS"/>
</dbReference>
<comment type="catalytic activity">
    <reaction evidence="1">
        <text>ATP + protein L-histidine = ADP + protein N-phospho-L-histidine.</text>
        <dbReference type="EC" id="2.7.13.3"/>
    </reaction>
</comment>
<dbReference type="InterPro" id="IPR036097">
    <property type="entry name" value="HisK_dim/P_sf"/>
</dbReference>
<sequence length="576" mass="63975">MPKPSDNTLAGLLGLSEQSSRKSHYRELLQQLDEVERERNRYKWLFEHATYGIFQAQINGGFRAVNPGLANMLGYVSVAELLANTGPSAPSLFVGGIKEVQSIRAELLQKNIVRGYETRLLCKDGKPLDVLMNILLKDDEPGVLEGFVADISERKKNQERLEKLNQSLERRVAERTRELQLSNEDLQEEITCHEQVKLALREAKEVAEAANRSKDKYLAAASHDLLQPLNAARLLMSSLRERQLPAAEQHLLERAHMALEGAEDLLADLLDIARLDQAAVTPSLSACSIRDMFSALVSEFEQVALAEGLRLTFFSSSLYVYTDYHLLTRIVRNLLSNACRYTGSGRVFLGVRRRGNKVRIEVWDTGPGIAKDQQESIFQEFNQVDTNHQSGRKGVGLGLAIVERIAAVLGANIELRSQLGRGSCFSIEVPLSSEAKYEKKTLETSPAMVHSFAGQRVLVIDNEPEILHSMAVLLTQWGCEVLVAEDYRAAIVALEEQAPSLLIVDLHLNCGVTGLAVAEQLRADFAKNIPAVLITADYTDEEQALRKRLGIPLLTKPVRPGKLRATMAHQLKSGRS</sequence>
<dbReference type="FunFam" id="3.30.565.10:FF:000049">
    <property type="entry name" value="Two-component sensor histidine kinase"/>
    <property type="match status" value="1"/>
</dbReference>
<feature type="domain" description="Histidine kinase" evidence="8">
    <location>
        <begin position="220"/>
        <end position="433"/>
    </location>
</feature>
<keyword evidence="3 6" id="KW-0597">Phosphoprotein</keyword>
<dbReference type="Gene3D" id="1.10.287.130">
    <property type="match status" value="1"/>
</dbReference>
<gene>
    <name evidence="11" type="ORF">O6P33_06025</name>
</gene>
<dbReference type="InterPro" id="IPR003594">
    <property type="entry name" value="HATPase_dom"/>
</dbReference>
<keyword evidence="11" id="KW-0547">Nucleotide-binding</keyword>
<dbReference type="SUPFAM" id="SSF52172">
    <property type="entry name" value="CheY-like"/>
    <property type="match status" value="1"/>
</dbReference>
<dbReference type="PANTHER" id="PTHR43047:SF9">
    <property type="entry name" value="HISTIDINE KINASE"/>
    <property type="match status" value="1"/>
</dbReference>
<keyword evidence="11" id="KW-0067">ATP-binding</keyword>
<feature type="modified residue" description="4-aspartylphosphate" evidence="6">
    <location>
        <position position="505"/>
    </location>
</feature>
<dbReference type="SUPFAM" id="SSF47384">
    <property type="entry name" value="Homodimeric domain of signal transducing histidine kinase"/>
    <property type="match status" value="1"/>
</dbReference>
<keyword evidence="5" id="KW-0418">Kinase</keyword>
<dbReference type="GO" id="GO:0005886">
    <property type="term" value="C:plasma membrane"/>
    <property type="evidence" value="ECO:0007669"/>
    <property type="project" value="TreeGrafter"/>
</dbReference>
<dbReference type="CDD" id="cd00130">
    <property type="entry name" value="PAS"/>
    <property type="match status" value="1"/>
</dbReference>
<keyword evidence="4" id="KW-0808">Transferase</keyword>
<dbReference type="SUPFAM" id="SSF55874">
    <property type="entry name" value="ATPase domain of HSP90 chaperone/DNA topoisomerase II/histidine kinase"/>
    <property type="match status" value="1"/>
</dbReference>
<dbReference type="InterPro" id="IPR035965">
    <property type="entry name" value="PAS-like_dom_sf"/>
</dbReference>
<dbReference type="SMART" id="SM00388">
    <property type="entry name" value="HisKA"/>
    <property type="match status" value="1"/>
</dbReference>
<evidence type="ECO:0000313" key="11">
    <source>
        <dbReference type="EMBL" id="WBE26378.1"/>
    </source>
</evidence>
<dbReference type="InterPro" id="IPR004358">
    <property type="entry name" value="Sig_transdc_His_kin-like_C"/>
</dbReference>
<dbReference type="InterPro" id="IPR003661">
    <property type="entry name" value="HisK_dim/P_dom"/>
</dbReference>
<evidence type="ECO:0000256" key="3">
    <source>
        <dbReference type="ARBA" id="ARBA00022553"/>
    </source>
</evidence>
<dbReference type="Pfam" id="PF00512">
    <property type="entry name" value="HisKA"/>
    <property type="match status" value="1"/>
</dbReference>
<evidence type="ECO:0000256" key="2">
    <source>
        <dbReference type="ARBA" id="ARBA00012438"/>
    </source>
</evidence>
<dbReference type="PROSITE" id="PS50110">
    <property type="entry name" value="RESPONSE_REGULATORY"/>
    <property type="match status" value="1"/>
</dbReference>
<proteinExistence type="predicted"/>
<dbReference type="Pfam" id="PF00072">
    <property type="entry name" value="Response_reg"/>
    <property type="match status" value="1"/>
</dbReference>
<feature type="coiled-coil region" evidence="7">
    <location>
        <begin position="151"/>
        <end position="220"/>
    </location>
</feature>
<dbReference type="CDD" id="cd00156">
    <property type="entry name" value="REC"/>
    <property type="match status" value="1"/>
</dbReference>
<feature type="domain" description="PAC" evidence="10">
    <location>
        <begin position="114"/>
        <end position="163"/>
    </location>
</feature>
<feature type="domain" description="Response regulatory" evidence="9">
    <location>
        <begin position="456"/>
        <end position="571"/>
    </location>
</feature>
<dbReference type="InterPro" id="IPR005467">
    <property type="entry name" value="His_kinase_dom"/>
</dbReference>
<dbReference type="NCBIfam" id="NF041832">
    <property type="entry name" value="near_NosP_CTERM"/>
    <property type="match status" value="1"/>
</dbReference>
<dbReference type="PRINTS" id="PR00344">
    <property type="entry name" value="BCTRLSENSOR"/>
</dbReference>
<dbReference type="RefSeq" id="WP_269819300.1">
    <property type="nucleotide sequence ID" value="NZ_CP114976.1"/>
</dbReference>
<evidence type="ECO:0000259" key="9">
    <source>
        <dbReference type="PROSITE" id="PS50110"/>
    </source>
</evidence>
<dbReference type="SUPFAM" id="SSF55785">
    <property type="entry name" value="PYP-like sensor domain (PAS domain)"/>
    <property type="match status" value="1"/>
</dbReference>
<dbReference type="EC" id="2.7.13.3" evidence="2"/>
<dbReference type="InterPro" id="IPR001789">
    <property type="entry name" value="Sig_transdc_resp-reg_receiver"/>
</dbReference>
<reference evidence="11 12" key="1">
    <citation type="submission" date="2022-12" db="EMBL/GenBank/DDBJ databases">
        <title>Coexistence and Characterization of a Novel Tigecycline Resistance gene tet(X) variant and blaNDM-1 in a Pseudomonas caeni Isolate of Chicken Origin.</title>
        <authorList>
            <person name="Lu X."/>
            <person name="Zhang L."/>
            <person name="Li R."/>
            <person name="Wang Z."/>
        </authorList>
    </citation>
    <scope>NUCLEOTIDE SEQUENCE [LARGE SCALE GENOMIC DNA]</scope>
    <source>
        <strain evidence="11 12">CE14</strain>
    </source>
</reference>
<evidence type="ECO:0000259" key="8">
    <source>
        <dbReference type="PROSITE" id="PS50109"/>
    </source>
</evidence>
<evidence type="ECO:0000256" key="5">
    <source>
        <dbReference type="ARBA" id="ARBA00022777"/>
    </source>
</evidence>
<dbReference type="KEGG" id="dce:O6P33_06025"/>
<dbReference type="Proteomes" id="UP001212189">
    <property type="component" value="Chromosome"/>
</dbReference>
<dbReference type="NCBIfam" id="TIGR00229">
    <property type="entry name" value="sensory_box"/>
    <property type="match status" value="1"/>
</dbReference>
<dbReference type="EMBL" id="CP114976">
    <property type="protein sequence ID" value="WBE26378.1"/>
    <property type="molecule type" value="Genomic_DNA"/>
</dbReference>
<evidence type="ECO:0000256" key="4">
    <source>
        <dbReference type="ARBA" id="ARBA00022679"/>
    </source>
</evidence>
<dbReference type="InterPro" id="IPR011006">
    <property type="entry name" value="CheY-like_superfamily"/>
</dbReference>
<dbReference type="Pfam" id="PF02518">
    <property type="entry name" value="HATPase_c"/>
    <property type="match status" value="1"/>
</dbReference>
<evidence type="ECO:0000313" key="12">
    <source>
        <dbReference type="Proteomes" id="UP001212189"/>
    </source>
</evidence>
<dbReference type="PROSITE" id="PS50109">
    <property type="entry name" value="HIS_KIN"/>
    <property type="match status" value="1"/>
</dbReference>
<dbReference type="PANTHER" id="PTHR43047">
    <property type="entry name" value="TWO-COMPONENT HISTIDINE PROTEIN KINASE"/>
    <property type="match status" value="1"/>
</dbReference>
<dbReference type="AlphaFoldDB" id="A0AAE9VQS2"/>
<evidence type="ECO:0000256" key="7">
    <source>
        <dbReference type="SAM" id="Coils"/>
    </source>
</evidence>
<evidence type="ECO:0000259" key="10">
    <source>
        <dbReference type="PROSITE" id="PS50113"/>
    </source>
</evidence>